<dbReference type="OrthoDB" id="9787283at2"/>
<dbReference type="Gene3D" id="3.40.190.10">
    <property type="entry name" value="Periplasmic binding protein-like II"/>
    <property type="match status" value="2"/>
</dbReference>
<dbReference type="EMBL" id="SLUB01000007">
    <property type="protein sequence ID" value="THE13797.1"/>
    <property type="molecule type" value="Genomic_DNA"/>
</dbReference>
<evidence type="ECO:0000313" key="3">
    <source>
        <dbReference type="Proteomes" id="UP000306477"/>
    </source>
</evidence>
<reference evidence="2 3" key="1">
    <citation type="journal article" date="2019" name="Indoor Air">
        <title>Impacts of indoor surface finishes on bacterial viability.</title>
        <authorList>
            <person name="Hu J."/>
            <person name="Maamar S.B."/>
            <person name="Glawe A.J."/>
            <person name="Gottel N."/>
            <person name="Gilbert J.A."/>
            <person name="Hartmann E.M."/>
        </authorList>
    </citation>
    <scope>NUCLEOTIDE SEQUENCE [LARGE SCALE GENOMIC DNA]</scope>
    <source>
        <strain evidence="2 3">AF060A6</strain>
    </source>
</reference>
<feature type="signal peptide" evidence="1">
    <location>
        <begin position="1"/>
        <end position="23"/>
    </location>
</feature>
<comment type="caution">
    <text evidence="2">The sequence shown here is derived from an EMBL/GenBank/DDBJ whole genome shotgun (WGS) entry which is preliminary data.</text>
</comment>
<keyword evidence="3" id="KW-1185">Reference proteome</keyword>
<sequence>MKFKKQMKIAGTVLLASSLLLGACSNKEEVSKEKEAPKNLNETGYPIVNEALTLEMMGQSSPLQPNWGDMNFFKKMNELTNIDFTYRTSTSDQYAQQKQLAFTSMELPDLFFGANFTAAEEVDYGAQGLLAPLEGLIDQYAPNLQKVMEKYPDLKSSITAPDGHIYALPGIDTSTTSQVPIMWMNGYWLENLGIDKRPETTEELYQLLKDYKEKDPNKNGKADEIPLTASSVAELRYHFMPAFGINQQGGIFEKDGKVGYAFVQDGYKEYLKYLNRLYSEKLLDQQVFSHTWEQYVAKGAEDLVGVFPTWPIVMVGYADPALGANYPLLPPLTSEFNDQKLMTKLSEIKRGRAAITSDNEHPEATMRWLDHMYSEEGTYLARLGVEGENWEWDDKGNWKLLAPEGMNTTQANAQHAPGAGSPVPMVLEQEFFAKEDNPTIHLISGWIEDEYLPYAKLPFPQVYFTEEEQAKLNTIKPDLDSYLEQMEAKFVSGQASIDGEWDNFVKTLNKLGAEEMAKINQAAYDRWAEAK</sequence>
<dbReference type="RefSeq" id="WP_136378733.1">
    <property type="nucleotide sequence ID" value="NZ_SLUB01000007.1"/>
</dbReference>
<evidence type="ECO:0000256" key="1">
    <source>
        <dbReference type="SAM" id="SignalP"/>
    </source>
</evidence>
<dbReference type="InterPro" id="IPR050490">
    <property type="entry name" value="Bact_solute-bd_prot1"/>
</dbReference>
<proteinExistence type="predicted"/>
<organism evidence="2 3">
    <name type="scientific">Bacillus timonensis</name>
    <dbReference type="NCBI Taxonomy" id="1033734"/>
    <lineage>
        <taxon>Bacteria</taxon>
        <taxon>Bacillati</taxon>
        <taxon>Bacillota</taxon>
        <taxon>Bacilli</taxon>
        <taxon>Bacillales</taxon>
        <taxon>Bacillaceae</taxon>
        <taxon>Bacillus</taxon>
    </lineage>
</organism>
<dbReference type="AlphaFoldDB" id="A0A4S3PVE9"/>
<accession>A0A4S3PVE9</accession>
<dbReference type="SUPFAM" id="SSF53850">
    <property type="entry name" value="Periplasmic binding protein-like II"/>
    <property type="match status" value="1"/>
</dbReference>
<keyword evidence="1" id="KW-0732">Signal</keyword>
<dbReference type="PANTHER" id="PTHR43649:SF12">
    <property type="entry name" value="DIACETYLCHITOBIOSE BINDING PROTEIN DASA"/>
    <property type="match status" value="1"/>
</dbReference>
<gene>
    <name evidence="2" type="ORF">E1I69_06205</name>
</gene>
<protein>
    <submittedName>
        <fullName evidence="2">ABC transporter substrate-binding protein</fullName>
    </submittedName>
</protein>
<name>A0A4S3PVE9_9BACI</name>
<dbReference type="Proteomes" id="UP000306477">
    <property type="component" value="Unassembled WGS sequence"/>
</dbReference>
<dbReference type="PROSITE" id="PS51257">
    <property type="entry name" value="PROKAR_LIPOPROTEIN"/>
    <property type="match status" value="1"/>
</dbReference>
<feature type="chain" id="PRO_5038751057" evidence="1">
    <location>
        <begin position="24"/>
        <end position="531"/>
    </location>
</feature>
<dbReference type="PANTHER" id="PTHR43649">
    <property type="entry name" value="ARABINOSE-BINDING PROTEIN-RELATED"/>
    <property type="match status" value="1"/>
</dbReference>
<evidence type="ECO:0000313" key="2">
    <source>
        <dbReference type="EMBL" id="THE13797.1"/>
    </source>
</evidence>